<evidence type="ECO:0000313" key="3">
    <source>
        <dbReference type="Proteomes" id="UP000014680"/>
    </source>
</evidence>
<dbReference type="PANTHER" id="PTHR46487">
    <property type="entry name" value="DNA REPAIR PROTEIN XRCC3"/>
    <property type="match status" value="1"/>
</dbReference>
<dbReference type="EMBL" id="KB206215">
    <property type="protein sequence ID" value="ELP94450.1"/>
    <property type="molecule type" value="Genomic_DNA"/>
</dbReference>
<dbReference type="InterPro" id="IPR013632">
    <property type="entry name" value="Rad51_C"/>
</dbReference>
<evidence type="ECO:0000313" key="2">
    <source>
        <dbReference type="EMBL" id="ELP94450.1"/>
    </source>
</evidence>
<dbReference type="GO" id="GO:0000722">
    <property type="term" value="P:telomere maintenance via recombination"/>
    <property type="evidence" value="ECO:0007669"/>
    <property type="project" value="TreeGrafter"/>
</dbReference>
<dbReference type="GO" id="GO:0005657">
    <property type="term" value="C:replication fork"/>
    <property type="evidence" value="ECO:0007669"/>
    <property type="project" value="TreeGrafter"/>
</dbReference>
<dbReference type="GeneID" id="14893436"/>
<dbReference type="Pfam" id="PF08423">
    <property type="entry name" value="Rad51"/>
    <property type="match status" value="1"/>
</dbReference>
<dbReference type="PANTHER" id="PTHR46487:SF1">
    <property type="entry name" value="DNA REPAIR PROTEIN XRCC3"/>
    <property type="match status" value="1"/>
</dbReference>
<dbReference type="KEGG" id="eiv:EIN_047430"/>
<dbReference type="SUPFAM" id="SSF52540">
    <property type="entry name" value="P-loop containing nucleoside triphosphate hydrolases"/>
    <property type="match status" value="1"/>
</dbReference>
<proteinExistence type="predicted"/>
<dbReference type="AlphaFoldDB" id="A0A0A1UH24"/>
<dbReference type="OMA" id="ILESHVC"/>
<dbReference type="GO" id="GO:0071140">
    <property type="term" value="P:resolution of mitotic recombination intermediates"/>
    <property type="evidence" value="ECO:0007669"/>
    <property type="project" value="TreeGrafter"/>
</dbReference>
<dbReference type="OrthoDB" id="27345at2759"/>
<reference evidence="2 3" key="1">
    <citation type="submission" date="2012-10" db="EMBL/GenBank/DDBJ databases">
        <authorList>
            <person name="Zafar N."/>
            <person name="Inman J."/>
            <person name="Hall N."/>
            <person name="Lorenzi H."/>
            <person name="Caler E."/>
        </authorList>
    </citation>
    <scope>NUCLEOTIDE SEQUENCE [LARGE SCALE GENOMIC DNA]</scope>
    <source>
        <strain evidence="2 3">IP1</strain>
    </source>
</reference>
<dbReference type="GO" id="GO:0090656">
    <property type="term" value="P:t-circle formation"/>
    <property type="evidence" value="ECO:0007669"/>
    <property type="project" value="TreeGrafter"/>
</dbReference>
<accession>A0A0A1UH24</accession>
<dbReference type="GO" id="GO:0045003">
    <property type="term" value="P:double-strand break repair via synthesis-dependent strand annealing"/>
    <property type="evidence" value="ECO:0007669"/>
    <property type="project" value="TreeGrafter"/>
</dbReference>
<dbReference type="GO" id="GO:0000400">
    <property type="term" value="F:four-way junction DNA binding"/>
    <property type="evidence" value="ECO:0007669"/>
    <property type="project" value="TreeGrafter"/>
</dbReference>
<sequence length="374" mass="42588">MIAQFKGNLTKQQQDVIDVLAAGVEDPDLLFLTSIDELCGIYSEKYGTMNQEEIVDLIKQYSLYVSQETLQRQSISNLLRVEPTKLKYGISLFDQYFPTLKPEGIIEIAGEAGAGKSQLCIQIMVVSEVMYTMPCYYITDQPFRYYERVKSMSEYYCDLFNSETIDVNRLIQVSEVKSFEELKQRLVLVDSMKTCGLVVIDSFGGILKDAFEDKYTERGVAITWTGMMLNNLINKGHVVIVTNQAVANIKDDTNKDKMIFDFLMGNEETRDLEIQNGLGVVCEGGELNTPSGMQWAYCVRTRLFLFKTNETLEHAYDTFTDECKEQLEGLDESTFKNVSIRKAVVNKSNEVEKGICLEYCILESHVCGLERMED</sequence>
<dbReference type="Proteomes" id="UP000014680">
    <property type="component" value="Unassembled WGS sequence"/>
</dbReference>
<name>A0A0A1UH24_ENTIV</name>
<dbReference type="GO" id="GO:0033065">
    <property type="term" value="C:Rad51C-XRCC3 complex"/>
    <property type="evidence" value="ECO:0007669"/>
    <property type="project" value="TreeGrafter"/>
</dbReference>
<dbReference type="VEuPathDB" id="AmoebaDB:EIN_047430"/>
<keyword evidence="3" id="KW-1185">Reference proteome</keyword>
<organism evidence="2 3">
    <name type="scientific">Entamoeba invadens IP1</name>
    <dbReference type="NCBI Taxonomy" id="370355"/>
    <lineage>
        <taxon>Eukaryota</taxon>
        <taxon>Amoebozoa</taxon>
        <taxon>Evosea</taxon>
        <taxon>Archamoebae</taxon>
        <taxon>Mastigamoebida</taxon>
        <taxon>Entamoebidae</taxon>
        <taxon>Entamoeba</taxon>
    </lineage>
</organism>
<dbReference type="InterPro" id="IPR027417">
    <property type="entry name" value="P-loop_NTPase"/>
</dbReference>
<feature type="domain" description="Rad51-like C-terminal" evidence="1">
    <location>
        <begin position="100"/>
        <end position="259"/>
    </location>
</feature>
<evidence type="ECO:0000259" key="1">
    <source>
        <dbReference type="Pfam" id="PF08423"/>
    </source>
</evidence>
<dbReference type="Gene3D" id="3.40.50.300">
    <property type="entry name" value="P-loop containing nucleotide triphosphate hydrolases"/>
    <property type="match status" value="1"/>
</dbReference>
<gene>
    <name evidence="2" type="ORF">EIN_047430</name>
</gene>
<dbReference type="RefSeq" id="XP_004261221.1">
    <property type="nucleotide sequence ID" value="XM_004261173.1"/>
</dbReference>
<protein>
    <recommendedName>
        <fullName evidence="1">Rad51-like C-terminal domain-containing protein</fullName>
    </recommendedName>
</protein>